<dbReference type="EMBL" id="JAKRCV010000030">
    <property type="protein sequence ID" value="MCG7322263.1"/>
    <property type="molecule type" value="Genomic_DNA"/>
</dbReference>
<gene>
    <name evidence="3" type="ORF">MHL29_10245</name>
</gene>
<evidence type="ECO:0000313" key="3">
    <source>
        <dbReference type="EMBL" id="MCG7322263.1"/>
    </source>
</evidence>
<dbReference type="Proteomes" id="UP001521931">
    <property type="component" value="Unassembled WGS sequence"/>
</dbReference>
<keyword evidence="4" id="KW-1185">Reference proteome</keyword>
<accession>A0ABS9Q301</accession>
<organism evidence="3 4">
    <name type="scientific">Arsenicicoccus bolidensis</name>
    <dbReference type="NCBI Taxonomy" id="229480"/>
    <lineage>
        <taxon>Bacteria</taxon>
        <taxon>Bacillati</taxon>
        <taxon>Actinomycetota</taxon>
        <taxon>Actinomycetes</taxon>
        <taxon>Micrococcales</taxon>
        <taxon>Intrasporangiaceae</taxon>
        <taxon>Arsenicicoccus</taxon>
    </lineage>
</organism>
<dbReference type="InterPro" id="IPR051416">
    <property type="entry name" value="phD-YefM_TA_antitoxins"/>
</dbReference>
<sequence>MTTIAARELRNHTGALLARVAAGERLTITHRGEPVAELTRPGRRRRGYLQRDEVLAVLAPGRGGSWTQDQAWIGAGSTDDLGPIR</sequence>
<evidence type="ECO:0000256" key="1">
    <source>
        <dbReference type="ARBA" id="ARBA00009981"/>
    </source>
</evidence>
<proteinExistence type="inferred from homology"/>
<evidence type="ECO:0000313" key="4">
    <source>
        <dbReference type="Proteomes" id="UP001521931"/>
    </source>
</evidence>
<dbReference type="Pfam" id="PF02604">
    <property type="entry name" value="PhdYeFM_antitox"/>
    <property type="match status" value="1"/>
</dbReference>
<comment type="similarity">
    <text evidence="1 2">Belongs to the phD/YefM antitoxin family.</text>
</comment>
<comment type="caution">
    <text evidence="3">The sequence shown here is derived from an EMBL/GenBank/DDBJ whole genome shotgun (WGS) entry which is preliminary data.</text>
</comment>
<dbReference type="NCBIfam" id="TIGR01552">
    <property type="entry name" value="phd_fam"/>
    <property type="match status" value="1"/>
</dbReference>
<reference evidence="3 4" key="1">
    <citation type="submission" date="2022-02" db="EMBL/GenBank/DDBJ databases">
        <title>Uncovering new skin microbiome diversity through culturing and metagenomics.</title>
        <authorList>
            <person name="Conlan S."/>
            <person name="Deming C."/>
            <person name="Nisc Comparative Sequencing Program N."/>
            <person name="Segre J.A."/>
        </authorList>
    </citation>
    <scope>NUCLEOTIDE SEQUENCE [LARGE SCALE GENOMIC DNA]</scope>
    <source>
        <strain evidence="3 4">ACRQZ</strain>
    </source>
</reference>
<dbReference type="Gene3D" id="3.40.1620.10">
    <property type="entry name" value="YefM-like domain"/>
    <property type="match status" value="1"/>
</dbReference>
<evidence type="ECO:0000256" key="2">
    <source>
        <dbReference type="RuleBase" id="RU362080"/>
    </source>
</evidence>
<dbReference type="RefSeq" id="WP_029211357.1">
    <property type="nucleotide sequence ID" value="NZ_DAMCTM010000002.1"/>
</dbReference>
<dbReference type="PANTHER" id="PTHR35377">
    <property type="entry name" value="ANTITOXIN VAPB49-RELATED-RELATED"/>
    <property type="match status" value="1"/>
</dbReference>
<dbReference type="InterPro" id="IPR006442">
    <property type="entry name" value="Antitoxin_Phd/YefM"/>
</dbReference>
<dbReference type="SUPFAM" id="SSF143120">
    <property type="entry name" value="YefM-like"/>
    <property type="match status" value="1"/>
</dbReference>
<name>A0ABS9Q301_9MICO</name>
<dbReference type="PANTHER" id="PTHR35377:SF5">
    <property type="entry name" value="ANTITOXIN VAPB46"/>
    <property type="match status" value="1"/>
</dbReference>
<comment type="function">
    <text evidence="2">Antitoxin component of a type II toxin-antitoxin (TA) system.</text>
</comment>
<protein>
    <recommendedName>
        <fullName evidence="2">Antitoxin</fullName>
    </recommendedName>
</protein>
<dbReference type="InterPro" id="IPR036165">
    <property type="entry name" value="YefM-like_sf"/>
</dbReference>